<sequence>MRDVNVNDVIKEFNRYYLDATLEEELAILGIGPHRTFKREQFSELYKPLFLTLWVHALDKLHQDVSDTVRDAYLKGLKECFRKQKGEYERMVGLVMEYEAMLADFSPTAFEFTATQIVNKISRNKDAREQQAQQLAVRMMERLAAFEAMLSDLSISPAS</sequence>
<evidence type="ECO:0000313" key="2">
    <source>
        <dbReference type="Proteomes" id="UP000095200"/>
    </source>
</evidence>
<organism evidence="1 2">
    <name type="scientific">Desulfoplanes formicivorans</name>
    <dbReference type="NCBI Taxonomy" id="1592317"/>
    <lineage>
        <taxon>Bacteria</taxon>
        <taxon>Pseudomonadati</taxon>
        <taxon>Thermodesulfobacteriota</taxon>
        <taxon>Desulfovibrionia</taxon>
        <taxon>Desulfovibrionales</taxon>
        <taxon>Desulfoplanaceae</taxon>
        <taxon>Desulfoplanes</taxon>
    </lineage>
</organism>
<keyword evidence="2" id="KW-1185">Reference proteome</keyword>
<dbReference type="RefSeq" id="WP_069859392.1">
    <property type="nucleotide sequence ID" value="NZ_BDFE01000017.1"/>
</dbReference>
<comment type="caution">
    <text evidence="1">The sequence shown here is derived from an EMBL/GenBank/DDBJ whole genome shotgun (WGS) entry which is preliminary data.</text>
</comment>
<accession>A0A194AKA4</accession>
<gene>
    <name evidence="1" type="ORF">DPF_1864</name>
</gene>
<dbReference type="Proteomes" id="UP000095200">
    <property type="component" value="Unassembled WGS sequence"/>
</dbReference>
<protein>
    <submittedName>
        <fullName evidence="1">Uncharacterized protein</fullName>
    </submittedName>
</protein>
<proteinExistence type="predicted"/>
<dbReference type="AlphaFoldDB" id="A0A194AKA4"/>
<name>A0A194AKA4_9BACT</name>
<reference evidence="2" key="1">
    <citation type="submission" date="2016-06" db="EMBL/GenBank/DDBJ databases">
        <title>Draft genome sequence of Desulfoplanes formicivorans strain Pf12B.</title>
        <authorList>
            <person name="Watanabe M."/>
            <person name="Kojima H."/>
            <person name="Fukui M."/>
        </authorList>
    </citation>
    <scope>NUCLEOTIDE SEQUENCE [LARGE SCALE GENOMIC DNA]</scope>
    <source>
        <strain evidence="2">Pf12B</strain>
    </source>
</reference>
<evidence type="ECO:0000313" key="1">
    <source>
        <dbReference type="EMBL" id="GAU09144.1"/>
    </source>
</evidence>
<dbReference type="EMBL" id="BDFE01000017">
    <property type="protein sequence ID" value="GAU09144.1"/>
    <property type="molecule type" value="Genomic_DNA"/>
</dbReference>